<reference evidence="15 16" key="1">
    <citation type="journal article" date="2014" name="Front. Genet.">
        <title>Genome and metabolic network of "Candidatus Phaeomarinobacter ectocarpi" Ec32, a new candidate genus of Alphaproteobacteria frequently associated with brown algae.</title>
        <authorList>
            <person name="Dittami S.M."/>
            <person name="Barbeyron T."/>
            <person name="Boyen C."/>
            <person name="Cambefort J."/>
            <person name="Collet G."/>
            <person name="Delage L."/>
            <person name="Gobet A."/>
            <person name="Groisillier A."/>
            <person name="Leblanc C."/>
            <person name="Michel G."/>
            <person name="Scornet D."/>
            <person name="Siegel A."/>
            <person name="Tapia J.E."/>
            <person name="Tonon T."/>
        </authorList>
    </citation>
    <scope>NUCLEOTIDE SEQUENCE [LARGE SCALE GENOMIC DNA]</scope>
    <source>
        <strain evidence="15 16">Ec32</strain>
    </source>
</reference>
<evidence type="ECO:0000313" key="15">
    <source>
        <dbReference type="EMBL" id="CDO60775.1"/>
    </source>
</evidence>
<dbReference type="PANTHER" id="PTHR14269:SF61">
    <property type="entry name" value="CDP-DIACYLGLYCEROL--SERINE O-PHOSPHATIDYLTRANSFERASE"/>
    <property type="match status" value="1"/>
</dbReference>
<dbReference type="STRING" id="1458461.BN1012_Phect2562"/>
<keyword evidence="5 13" id="KW-0812">Transmembrane</keyword>
<keyword evidence="16" id="KW-1185">Reference proteome</keyword>
<evidence type="ECO:0000256" key="9">
    <source>
        <dbReference type="ARBA" id="ARBA00023209"/>
    </source>
</evidence>
<evidence type="ECO:0000256" key="12">
    <source>
        <dbReference type="SAM" id="MobiDB-lite"/>
    </source>
</evidence>
<keyword evidence="4 11" id="KW-0808">Transferase</keyword>
<dbReference type="RefSeq" id="WP_081826219.1">
    <property type="nucleotide sequence ID" value="NZ_HG966617.1"/>
</dbReference>
<feature type="transmembrane region" description="Helical" evidence="13">
    <location>
        <begin position="156"/>
        <end position="180"/>
    </location>
</feature>
<dbReference type="InterPro" id="IPR043130">
    <property type="entry name" value="CDP-OH_PTrfase_TM_dom"/>
</dbReference>
<organism evidence="15 16">
    <name type="scientific">Candidatus Phaeomarinibacter ectocarpi</name>
    <dbReference type="NCBI Taxonomy" id="1458461"/>
    <lineage>
        <taxon>Bacteria</taxon>
        <taxon>Pseudomonadati</taxon>
        <taxon>Pseudomonadota</taxon>
        <taxon>Alphaproteobacteria</taxon>
        <taxon>Hyphomicrobiales</taxon>
        <taxon>Parvibaculaceae</taxon>
        <taxon>Candidatus Phaeomarinibacter</taxon>
    </lineage>
</organism>
<evidence type="ECO:0000256" key="1">
    <source>
        <dbReference type="ARBA" id="ARBA00004141"/>
    </source>
</evidence>
<evidence type="ECO:0000256" key="4">
    <source>
        <dbReference type="ARBA" id="ARBA00022679"/>
    </source>
</evidence>
<sequence>MSQDDKPTASGSEAAPSGRSLRGRMRRSPDKRPQPPLRNLLPNVLTVLALCAGLTAIRFGLEGRYEFAVYAILVAALLDAFDGRLARMLKAQSSFGAELDSLADFFNFGVAPVLILYTWSLDTLGGLGWVAVLGYSIACALRLARFNVATEDPDRPAWTSSFFVGVPAPAAAGLVMLPLYMDFSQITTFNTLPSLVAVHIGVVAFLMVSRLPTFSGKRLRLSARRDRALPFLLGVALVAALAVSYPWKTLIGIAALYVVTLPLAFWRYRVLEKRTQIARASRDRNLDEQTGD</sequence>
<dbReference type="Proteomes" id="UP000032160">
    <property type="component" value="Chromosome I"/>
</dbReference>
<gene>
    <name evidence="15" type="ORF">BN1012_Phect2562</name>
</gene>
<evidence type="ECO:0000256" key="2">
    <source>
        <dbReference type="ARBA" id="ARBA00010441"/>
    </source>
</evidence>
<dbReference type="Gene3D" id="1.20.120.1760">
    <property type="match status" value="1"/>
</dbReference>
<feature type="region of interest" description="Disordered" evidence="12">
    <location>
        <begin position="1"/>
        <end position="37"/>
    </location>
</feature>
<dbReference type="Pfam" id="PF08009">
    <property type="entry name" value="CDP-OH_P_tran_2"/>
    <property type="match status" value="1"/>
</dbReference>
<name>X5MMX3_9HYPH</name>
<keyword evidence="10" id="KW-1208">Phospholipid metabolism</keyword>
<keyword evidence="3" id="KW-0444">Lipid biosynthesis</keyword>
<dbReference type="InterPro" id="IPR012616">
    <property type="entry name" value="CDP-OH_P_trans_C"/>
</dbReference>
<dbReference type="EMBL" id="HG966617">
    <property type="protein sequence ID" value="CDO60775.1"/>
    <property type="molecule type" value="Genomic_DNA"/>
</dbReference>
<dbReference type="EC" id="2.7.8.8" evidence="15"/>
<dbReference type="OrthoDB" id="9777147at2"/>
<dbReference type="HOGENOM" id="CLU_049944_1_0_5"/>
<evidence type="ECO:0000256" key="13">
    <source>
        <dbReference type="SAM" id="Phobius"/>
    </source>
</evidence>
<evidence type="ECO:0000256" key="5">
    <source>
        <dbReference type="ARBA" id="ARBA00022692"/>
    </source>
</evidence>
<dbReference type="Pfam" id="PF01066">
    <property type="entry name" value="CDP-OH_P_transf"/>
    <property type="match status" value="1"/>
</dbReference>
<dbReference type="GO" id="GO:0003882">
    <property type="term" value="F:CDP-diacylglycerol-serine O-phosphatidyltransferase activity"/>
    <property type="evidence" value="ECO:0007669"/>
    <property type="project" value="UniProtKB-EC"/>
</dbReference>
<dbReference type="InterPro" id="IPR000462">
    <property type="entry name" value="CDP-OH_P_trans"/>
</dbReference>
<evidence type="ECO:0000256" key="8">
    <source>
        <dbReference type="ARBA" id="ARBA00023136"/>
    </source>
</evidence>
<feature type="transmembrane region" description="Helical" evidence="13">
    <location>
        <begin position="126"/>
        <end position="144"/>
    </location>
</feature>
<feature type="transmembrane region" description="Helical" evidence="13">
    <location>
        <begin position="251"/>
        <end position="268"/>
    </location>
</feature>
<keyword evidence="7" id="KW-0443">Lipid metabolism</keyword>
<dbReference type="PANTHER" id="PTHR14269">
    <property type="entry name" value="CDP-DIACYLGLYCEROL--GLYCEROL-3-PHOSPHATE 3-PHOSPHATIDYLTRANSFERASE-RELATED"/>
    <property type="match status" value="1"/>
</dbReference>
<dbReference type="PATRIC" id="fig|1458461.3.peg.2567"/>
<keyword evidence="8 13" id="KW-0472">Membrane</keyword>
<protein>
    <submittedName>
        <fullName evidence="15">CDP-diacylglycerol--serine O-phosphatidyltransferase</fullName>
        <ecNumber evidence="15">2.7.8.8</ecNumber>
    </submittedName>
</protein>
<keyword evidence="9" id="KW-0594">Phospholipid biosynthesis</keyword>
<evidence type="ECO:0000256" key="3">
    <source>
        <dbReference type="ARBA" id="ARBA00022516"/>
    </source>
</evidence>
<feature type="domain" description="CDP-alcohol phosphatidyltransferase C-terminal" evidence="14">
    <location>
        <begin position="229"/>
        <end position="262"/>
    </location>
</feature>
<dbReference type="AlphaFoldDB" id="X5MMX3"/>
<comment type="similarity">
    <text evidence="2 11">Belongs to the CDP-alcohol phosphatidyltransferase class-I family.</text>
</comment>
<evidence type="ECO:0000313" key="16">
    <source>
        <dbReference type="Proteomes" id="UP000032160"/>
    </source>
</evidence>
<dbReference type="InterPro" id="IPR048254">
    <property type="entry name" value="CDP_ALCOHOL_P_TRANSF_CS"/>
</dbReference>
<accession>X5MMX3</accession>
<keyword evidence="6 13" id="KW-1133">Transmembrane helix</keyword>
<evidence type="ECO:0000256" key="7">
    <source>
        <dbReference type="ARBA" id="ARBA00023098"/>
    </source>
</evidence>
<evidence type="ECO:0000256" key="10">
    <source>
        <dbReference type="ARBA" id="ARBA00023264"/>
    </source>
</evidence>
<feature type="transmembrane region" description="Helical" evidence="13">
    <location>
        <begin position="40"/>
        <end position="59"/>
    </location>
</feature>
<dbReference type="PROSITE" id="PS00379">
    <property type="entry name" value="CDP_ALCOHOL_P_TRANSF"/>
    <property type="match status" value="1"/>
</dbReference>
<feature type="transmembrane region" description="Helical" evidence="13">
    <location>
        <begin position="228"/>
        <end position="245"/>
    </location>
</feature>
<evidence type="ECO:0000259" key="14">
    <source>
        <dbReference type="Pfam" id="PF08009"/>
    </source>
</evidence>
<evidence type="ECO:0000256" key="11">
    <source>
        <dbReference type="RuleBase" id="RU003750"/>
    </source>
</evidence>
<proteinExistence type="inferred from homology"/>
<dbReference type="GO" id="GO:0016020">
    <property type="term" value="C:membrane"/>
    <property type="evidence" value="ECO:0007669"/>
    <property type="project" value="UniProtKB-SubCell"/>
</dbReference>
<feature type="transmembrane region" description="Helical" evidence="13">
    <location>
        <begin position="186"/>
        <end position="208"/>
    </location>
</feature>
<dbReference type="InterPro" id="IPR050324">
    <property type="entry name" value="CDP-alcohol_PTase-I"/>
</dbReference>
<dbReference type="KEGG" id="pect:BN1012_Phect2562"/>
<evidence type="ECO:0000256" key="6">
    <source>
        <dbReference type="ARBA" id="ARBA00022989"/>
    </source>
</evidence>
<dbReference type="GO" id="GO:0008654">
    <property type="term" value="P:phospholipid biosynthetic process"/>
    <property type="evidence" value="ECO:0007669"/>
    <property type="project" value="UniProtKB-KW"/>
</dbReference>
<comment type="subcellular location">
    <subcellularLocation>
        <location evidence="1">Membrane</location>
        <topology evidence="1">Multi-pass membrane protein</topology>
    </subcellularLocation>
</comment>